<dbReference type="InterPro" id="IPR009003">
    <property type="entry name" value="Peptidase_S1_PA"/>
</dbReference>
<sequence length="617" mass="69532">MAEERYGEFKTNCHEKVRVKKEEDDSSLQAGHSHMFKVKFDNNRQTEYTISCNQPRTVLEAVKSKRKYSELKWADENIIIQLGEGDKEFIVATHFPCSCIKDGETLIISAEKLGVENPGGQKPEIIHPRNRYSVFNIDREGGQNTKKKVLFRNSAVKQYKYLCVYGENGMTVEEALKRDGRFIDDLGDFTLSHNDNPIVHTDHTDTVDILDQKKFKLCIPLKKRGGKKTSHKRSPLATKKSQCKTDRVPSLGEAQQSGDSVITAVEKGGSDNTAEIYKLLREQCPALKKWMESRFPGDSFQEQMKLSKENFGKIQASFSEVHRVRKLLELGESVCKVIGSGICQGTGFVLFDNVVLTNAHLFTLCGFPSDMWMEQLNDTVTAVFNCEDPGDHENWKSFKVVKILYLTHGELDYAILELDLDPTSQNKKIPPGILNRFAPMPQNGEACLIGHPNGEVKKMDPTCIIGKQNREQNVKDQLHPFITHKIINTLKEQDIEGILIGGNKADKLTTYNTFMLHGSSGSPVFDGYGKVFGLHTGGFVYEYLYAKKSVTEYAQPLLTIFNNFVSKLKERGHEDLLKRVKEEANGNVHLETICGLGEDRSVEPADNVEPMQIDVLS</sequence>
<proteinExistence type="predicted"/>
<dbReference type="GO" id="GO:0006260">
    <property type="term" value="P:DNA replication"/>
    <property type="evidence" value="ECO:0007669"/>
    <property type="project" value="TreeGrafter"/>
</dbReference>
<dbReference type="AlphaFoldDB" id="A0A6G1Q7B6"/>
<accession>A0A6G1Q7B6</accession>
<evidence type="ECO:0000313" key="3">
    <source>
        <dbReference type="Proteomes" id="UP000503349"/>
    </source>
</evidence>
<dbReference type="GO" id="GO:0000785">
    <property type="term" value="C:chromatin"/>
    <property type="evidence" value="ECO:0007669"/>
    <property type="project" value="TreeGrafter"/>
</dbReference>
<dbReference type="SUPFAM" id="SSF50494">
    <property type="entry name" value="Trypsin-like serine proteases"/>
    <property type="match status" value="1"/>
</dbReference>
<dbReference type="GO" id="GO:0005634">
    <property type="term" value="C:nucleus"/>
    <property type="evidence" value="ECO:0007669"/>
    <property type="project" value="TreeGrafter"/>
</dbReference>
<dbReference type="EMBL" id="CM015724">
    <property type="protein sequence ID" value="KAF3698158.1"/>
    <property type="molecule type" value="Genomic_DNA"/>
</dbReference>
<name>A0A6G1Q7B6_CHAAH</name>
<dbReference type="PANTHER" id="PTHR14389:SF3">
    <property type="entry name" value="PROTEIN FAM111A-LIKE"/>
    <property type="match status" value="1"/>
</dbReference>
<evidence type="ECO:0000256" key="1">
    <source>
        <dbReference type="SAM" id="MobiDB-lite"/>
    </source>
</evidence>
<feature type="compositionally biased region" description="Basic residues" evidence="1">
    <location>
        <begin position="225"/>
        <end position="234"/>
    </location>
</feature>
<protein>
    <submittedName>
        <fullName evidence="2">Protein FAM111A</fullName>
    </submittedName>
</protein>
<dbReference type="Gene3D" id="2.40.10.10">
    <property type="entry name" value="Trypsin-like serine proteases"/>
    <property type="match status" value="2"/>
</dbReference>
<gene>
    <name evidence="2" type="ORF">EXN66_Car013839</name>
</gene>
<organism evidence="2 3">
    <name type="scientific">Channa argus</name>
    <name type="common">Northern snakehead</name>
    <name type="synonym">Ophicephalus argus</name>
    <dbReference type="NCBI Taxonomy" id="215402"/>
    <lineage>
        <taxon>Eukaryota</taxon>
        <taxon>Metazoa</taxon>
        <taxon>Chordata</taxon>
        <taxon>Craniata</taxon>
        <taxon>Vertebrata</taxon>
        <taxon>Euteleostomi</taxon>
        <taxon>Actinopterygii</taxon>
        <taxon>Neopterygii</taxon>
        <taxon>Teleostei</taxon>
        <taxon>Neoteleostei</taxon>
        <taxon>Acanthomorphata</taxon>
        <taxon>Anabantaria</taxon>
        <taxon>Anabantiformes</taxon>
        <taxon>Channoidei</taxon>
        <taxon>Channidae</taxon>
        <taxon>Channa</taxon>
    </lineage>
</organism>
<evidence type="ECO:0000313" key="2">
    <source>
        <dbReference type="EMBL" id="KAF3698158.1"/>
    </source>
</evidence>
<dbReference type="PANTHER" id="PTHR14389">
    <property type="entry name" value="SI:CH1073-475A24.1"/>
    <property type="match status" value="1"/>
</dbReference>
<dbReference type="Pfam" id="PF13365">
    <property type="entry name" value="Trypsin_2"/>
    <property type="match status" value="1"/>
</dbReference>
<reference evidence="3" key="2">
    <citation type="submission" date="2019-02" db="EMBL/GenBank/DDBJ databases">
        <title>Opniocepnalus argus Var Kimnra genome.</title>
        <authorList>
            <person name="Zhou C."/>
            <person name="Xiao S."/>
        </authorList>
    </citation>
    <scope>NUCLEOTIDE SEQUENCE [LARGE SCALE GENOMIC DNA]</scope>
</reference>
<dbReference type="InterPro" id="IPR043504">
    <property type="entry name" value="Peptidase_S1_PA_chymotrypsin"/>
</dbReference>
<keyword evidence="3" id="KW-1185">Reference proteome</keyword>
<feature type="region of interest" description="Disordered" evidence="1">
    <location>
        <begin position="225"/>
        <end position="256"/>
    </location>
</feature>
<dbReference type="Proteomes" id="UP000503349">
    <property type="component" value="Chromosome 13"/>
</dbReference>
<reference evidence="2 3" key="1">
    <citation type="submission" date="2019-02" db="EMBL/GenBank/DDBJ databases">
        <title>Opniocepnalus argus genome.</title>
        <authorList>
            <person name="Zhou C."/>
            <person name="Xiao S."/>
        </authorList>
    </citation>
    <scope>NUCLEOTIDE SEQUENCE [LARGE SCALE GENOMIC DNA]</scope>
    <source>
        <strain evidence="2">OARG1902GOOAL</strain>
        <tissue evidence="2">Muscle</tissue>
    </source>
</reference>